<sequence length="69" mass="7728">MAQLPRFPTIIHDFSSEKPSVSGIHLLFPPNRIPFSKALPCPTIAEESFQNSSCRIKNLSAYAMRSVHD</sequence>
<dbReference type="Proteomes" id="UP000003494">
    <property type="component" value="Unassembled WGS sequence"/>
</dbReference>
<dbReference type="EMBL" id="ACIP02000001">
    <property type="protein sequence ID" value="EEP29318.1"/>
    <property type="molecule type" value="Genomic_DNA"/>
</dbReference>
<evidence type="ECO:0000313" key="1">
    <source>
        <dbReference type="EMBL" id="EEP29318.1"/>
    </source>
</evidence>
<name>C4G9M1_9FIRM</name>
<evidence type="ECO:0000313" key="2">
    <source>
        <dbReference type="Proteomes" id="UP000003494"/>
    </source>
</evidence>
<proteinExistence type="predicted"/>
<reference evidence="1" key="1">
    <citation type="submission" date="2009-04" db="EMBL/GenBank/DDBJ databases">
        <authorList>
            <person name="Weinstock G."/>
            <person name="Sodergren E."/>
            <person name="Clifton S."/>
            <person name="Fulton L."/>
            <person name="Fulton B."/>
            <person name="Courtney L."/>
            <person name="Fronick C."/>
            <person name="Harrison M."/>
            <person name="Strong C."/>
            <person name="Farmer C."/>
            <person name="Delahaunty K."/>
            <person name="Markovic C."/>
            <person name="Hall O."/>
            <person name="Minx P."/>
            <person name="Tomlinson C."/>
            <person name="Mitreva M."/>
            <person name="Nelson J."/>
            <person name="Hou S."/>
            <person name="Wollam A."/>
            <person name="Pepin K.H."/>
            <person name="Johnson M."/>
            <person name="Bhonagiri V."/>
            <person name="Nash W.E."/>
            <person name="Warren W."/>
            <person name="Chinwalla A."/>
            <person name="Mardis E.R."/>
            <person name="Wilson R.K."/>
        </authorList>
    </citation>
    <scope>NUCLEOTIDE SEQUENCE [LARGE SCALE GENOMIC DNA]</scope>
    <source>
        <strain evidence="1">DSM 14600</strain>
    </source>
</reference>
<dbReference type="AlphaFoldDB" id="C4G9M1"/>
<dbReference type="HOGENOM" id="CLU_2773618_0_0_9"/>
<comment type="caution">
    <text evidence="1">The sequence shown here is derived from an EMBL/GenBank/DDBJ whole genome shotgun (WGS) entry which is preliminary data.</text>
</comment>
<protein>
    <submittedName>
        <fullName evidence="1">Uncharacterized protein</fullName>
    </submittedName>
</protein>
<keyword evidence="2" id="KW-1185">Reference proteome</keyword>
<accession>C4G9M1</accession>
<organism evidence="1 2">
    <name type="scientific">Shuttleworthella satelles DSM 14600</name>
    <dbReference type="NCBI Taxonomy" id="626523"/>
    <lineage>
        <taxon>Bacteria</taxon>
        <taxon>Bacillati</taxon>
        <taxon>Bacillota</taxon>
        <taxon>Clostridia</taxon>
        <taxon>Lachnospirales</taxon>
        <taxon>Lachnospiraceae</taxon>
        <taxon>Shuttleworthella</taxon>
    </lineage>
</organism>
<dbReference type="STRING" id="626523.GCWU000342_00674"/>
<gene>
    <name evidence="1" type="ORF">GCWU000342_00674</name>
</gene>